<keyword evidence="2" id="KW-0229">DNA integration</keyword>
<feature type="domain" description="Tyr recombinase" evidence="5">
    <location>
        <begin position="244"/>
        <end position="415"/>
    </location>
</feature>
<dbReference type="GO" id="GO:0006310">
    <property type="term" value="P:DNA recombination"/>
    <property type="evidence" value="ECO:0007669"/>
    <property type="project" value="UniProtKB-KW"/>
</dbReference>
<evidence type="ECO:0000256" key="1">
    <source>
        <dbReference type="ARBA" id="ARBA00008857"/>
    </source>
</evidence>
<dbReference type="GO" id="GO:0015074">
    <property type="term" value="P:DNA integration"/>
    <property type="evidence" value="ECO:0007669"/>
    <property type="project" value="UniProtKB-KW"/>
</dbReference>
<dbReference type="EMBL" id="JFAX01000008">
    <property type="protein sequence ID" value="EXI67712.1"/>
    <property type="molecule type" value="Genomic_DNA"/>
</dbReference>
<dbReference type="InterPro" id="IPR038488">
    <property type="entry name" value="Integrase_DNA-bd_sf"/>
</dbReference>
<feature type="compositionally biased region" description="Basic and acidic residues" evidence="4">
    <location>
        <begin position="139"/>
        <end position="151"/>
    </location>
</feature>
<feature type="compositionally biased region" description="Polar residues" evidence="4">
    <location>
        <begin position="449"/>
        <end position="460"/>
    </location>
</feature>
<dbReference type="Pfam" id="PF00589">
    <property type="entry name" value="Phage_integrase"/>
    <property type="match status" value="1"/>
</dbReference>
<proteinExistence type="inferred from homology"/>
<dbReference type="PROSITE" id="PS51898">
    <property type="entry name" value="TYR_RECOMBINASE"/>
    <property type="match status" value="1"/>
</dbReference>
<dbReference type="AlphaFoldDB" id="A0A011NT00"/>
<dbReference type="InterPro" id="IPR011010">
    <property type="entry name" value="DNA_brk_join_enz"/>
</dbReference>
<organism evidence="6 7">
    <name type="scientific">Candidatus Accumulibacter adjunctus</name>
    <dbReference type="NCBI Taxonomy" id="1454001"/>
    <lineage>
        <taxon>Bacteria</taxon>
        <taxon>Pseudomonadati</taxon>
        <taxon>Pseudomonadota</taxon>
        <taxon>Betaproteobacteria</taxon>
        <taxon>Candidatus Accumulibacter</taxon>
    </lineage>
</organism>
<comment type="caution">
    <text evidence="6">The sequence shown here is derived from an EMBL/GenBank/DDBJ whole genome shotgun (WGS) entry which is preliminary data.</text>
</comment>
<dbReference type="InterPro" id="IPR002104">
    <property type="entry name" value="Integrase_catalytic"/>
</dbReference>
<feature type="region of interest" description="Disordered" evidence="4">
    <location>
        <begin position="137"/>
        <end position="164"/>
    </location>
</feature>
<dbReference type="STRING" id="1454001.AW08_01653"/>
<evidence type="ECO:0000313" key="6">
    <source>
        <dbReference type="EMBL" id="EXI67712.1"/>
    </source>
</evidence>
<dbReference type="PANTHER" id="PTHR30629">
    <property type="entry name" value="PROPHAGE INTEGRASE"/>
    <property type="match status" value="1"/>
</dbReference>
<dbReference type="InterPro" id="IPR050808">
    <property type="entry name" value="Phage_Integrase"/>
</dbReference>
<evidence type="ECO:0000256" key="4">
    <source>
        <dbReference type="SAM" id="MobiDB-lite"/>
    </source>
</evidence>
<gene>
    <name evidence="6" type="ORF">AW08_01653</name>
</gene>
<keyword evidence="7" id="KW-1185">Reference proteome</keyword>
<dbReference type="InterPro" id="IPR025166">
    <property type="entry name" value="Integrase_DNA_bind_dom"/>
</dbReference>
<accession>A0A011NT00</accession>
<comment type="similarity">
    <text evidence="1">Belongs to the 'phage' integrase family.</text>
</comment>
<dbReference type="Proteomes" id="UP000020218">
    <property type="component" value="Unassembled WGS sequence"/>
</dbReference>
<dbReference type="PANTHER" id="PTHR30629:SF6">
    <property type="entry name" value="PROPHAGE INTEGRASE INTA-RELATED"/>
    <property type="match status" value="1"/>
</dbReference>
<protein>
    <submittedName>
        <fullName evidence="6">Site-specific tyrosine recombinase XerC</fullName>
    </submittedName>
</protein>
<evidence type="ECO:0000313" key="7">
    <source>
        <dbReference type="Proteomes" id="UP000020218"/>
    </source>
</evidence>
<feature type="region of interest" description="Disordered" evidence="4">
    <location>
        <begin position="430"/>
        <end position="460"/>
    </location>
</feature>
<name>A0A011NT00_9PROT</name>
<dbReference type="GO" id="GO:0003677">
    <property type="term" value="F:DNA binding"/>
    <property type="evidence" value="ECO:0007669"/>
    <property type="project" value="InterPro"/>
</dbReference>
<sequence length="460" mass="51338">MNRERLTPDRIRRLPLPEGAGQSFTWDTDAPRLAVRVTAGAKSFIFESKLNRRTVRVTIGDTRVWTLSAARDEARRLQAMTDQGLDPRQEKRERIAAAQAKGAEEEAKKIELERIAKPALDAWQAYLAARSPRWSQSHIGDHATVSKEGGEPRTQGRRPGESDKTLPGILRPLLLLPLAQIDADRVRAWLQDESAHRPTHTRLAFGLLRAFLNWCSDRPEYRDQAHKDACITRMARDELPKKASKDDCLQREQLPAWFAAVRQIGNPVIAAYLQTTLLTGARREEVAGIRWEDVDFTWQSLTIKDKVDGERTIPLTPYVASLLAALPRRNAWVFSSTAAASGRIQEPRIGHNRALTAAGLPALSIHGLRRSFGTLAEWVECPAGVSAQIMGHKPSATAEKHYRVRPLDLLRQWHTKIEDWILAQAGIEQPSEGRSPGLRVVSKEGSSEIPGSSITTIHVA</sequence>
<dbReference type="Pfam" id="PF13356">
    <property type="entry name" value="Arm-DNA-bind_3"/>
    <property type="match status" value="1"/>
</dbReference>
<dbReference type="PATRIC" id="fig|1454001.3.peg.1680"/>
<keyword evidence="3" id="KW-0233">DNA recombination</keyword>
<dbReference type="Gene3D" id="3.30.160.390">
    <property type="entry name" value="Integrase, DNA-binding domain"/>
    <property type="match status" value="1"/>
</dbReference>
<dbReference type="SUPFAM" id="SSF56349">
    <property type="entry name" value="DNA breaking-rejoining enzymes"/>
    <property type="match status" value="1"/>
</dbReference>
<evidence type="ECO:0000256" key="2">
    <source>
        <dbReference type="ARBA" id="ARBA00022908"/>
    </source>
</evidence>
<reference evidence="6" key="1">
    <citation type="submission" date="2014-02" db="EMBL/GenBank/DDBJ databases">
        <title>Expanding our view of genomic diversity in Candidatus Accumulibacter clades.</title>
        <authorList>
            <person name="Skennerton C.T."/>
            <person name="Barr J.J."/>
            <person name="Slater F.R."/>
            <person name="Bond P.L."/>
            <person name="Tyson G.W."/>
        </authorList>
    </citation>
    <scope>NUCLEOTIDE SEQUENCE [LARGE SCALE GENOMIC DNA]</scope>
</reference>
<evidence type="ECO:0000256" key="3">
    <source>
        <dbReference type="ARBA" id="ARBA00023172"/>
    </source>
</evidence>
<dbReference type="Gene3D" id="1.10.443.10">
    <property type="entry name" value="Intergrase catalytic core"/>
    <property type="match status" value="1"/>
</dbReference>
<dbReference type="InterPro" id="IPR013762">
    <property type="entry name" value="Integrase-like_cat_sf"/>
</dbReference>
<evidence type="ECO:0000259" key="5">
    <source>
        <dbReference type="PROSITE" id="PS51898"/>
    </source>
</evidence>